<gene>
    <name evidence="3" type="ordered locus">Sdel_1895</name>
</gene>
<reference evidence="3 4" key="2">
    <citation type="journal article" date="2010" name="Stand. Genomic Sci.">
        <title>Complete genome sequence of Sulfurospirillum deleyianum type strain (5175).</title>
        <authorList>
            <person name="Sikorski J."/>
            <person name="Lapidus A."/>
            <person name="Copeland A."/>
            <person name="Glavina Del Rio T."/>
            <person name="Nolan M."/>
            <person name="Lucas S."/>
            <person name="Chen F."/>
            <person name="Tice H."/>
            <person name="Cheng J.F."/>
            <person name="Saunders E."/>
            <person name="Bruce D."/>
            <person name="Goodwin L."/>
            <person name="Pitluck S."/>
            <person name="Ovchinnikova G."/>
            <person name="Pati A."/>
            <person name="Ivanova N."/>
            <person name="Mavromatis K."/>
            <person name="Chen A."/>
            <person name="Palaniappan K."/>
            <person name="Chain P."/>
            <person name="Land M."/>
            <person name="Hauser L."/>
            <person name="Chang Y.J."/>
            <person name="Jeffries C.D."/>
            <person name="Brettin T."/>
            <person name="Detter J.C."/>
            <person name="Han C."/>
            <person name="Rohde M."/>
            <person name="Lang E."/>
            <person name="Spring S."/>
            <person name="Goker M."/>
            <person name="Bristow J."/>
            <person name="Eisen J.A."/>
            <person name="Markowitz V."/>
            <person name="Hugenholtz P."/>
            <person name="Kyrpides N.C."/>
            <person name="Klenk H.P."/>
        </authorList>
    </citation>
    <scope>NUCLEOTIDE SEQUENCE [LARGE SCALE GENOMIC DNA]</scope>
    <source>
        <strain evidence="4">ATCC 51133 / DSM 6946 / 5175</strain>
    </source>
</reference>
<name>D1B490_SULD5</name>
<evidence type="ECO:0000313" key="4">
    <source>
        <dbReference type="Proteomes" id="UP000002222"/>
    </source>
</evidence>
<dbReference type="SUPFAM" id="SSF46565">
    <property type="entry name" value="Chaperone J-domain"/>
    <property type="match status" value="1"/>
</dbReference>
<dbReference type="Proteomes" id="UP000002222">
    <property type="component" value="Chromosome"/>
</dbReference>
<dbReference type="SMART" id="SM00271">
    <property type="entry name" value="DnaJ"/>
    <property type="match status" value="1"/>
</dbReference>
<evidence type="ECO:0000313" key="3">
    <source>
        <dbReference type="EMBL" id="ACZ12910.1"/>
    </source>
</evidence>
<dbReference type="Gene3D" id="1.10.287.110">
    <property type="entry name" value="DnaJ domain"/>
    <property type="match status" value="1"/>
</dbReference>
<sequence length="91" mass="10898">MHYETFQKALETLGIISGMGKKEIRECYLELCKQHHPDASGEAGEKFQEIHEAYRLLMTYTEEFRFRFSQEEFQGQFPFSDSQKGDWLYKF</sequence>
<dbReference type="InterPro" id="IPR001623">
    <property type="entry name" value="DnaJ_domain"/>
</dbReference>
<dbReference type="HOGENOM" id="CLU_177536_0_0_7"/>
<dbReference type="PANTHER" id="PTHR44145:SF3">
    <property type="entry name" value="DNAJ HOMOLOG SUBFAMILY A MEMBER 3, MITOCHONDRIAL"/>
    <property type="match status" value="1"/>
</dbReference>
<dbReference type="STRING" id="525898.Sdel_1895"/>
<accession>D1B490</accession>
<dbReference type="OrthoDB" id="5244113at2"/>
<feature type="domain" description="J" evidence="2">
    <location>
        <begin position="8"/>
        <end position="74"/>
    </location>
</feature>
<dbReference type="RefSeq" id="WP_012857658.1">
    <property type="nucleotide sequence ID" value="NC_013512.1"/>
</dbReference>
<dbReference type="CDD" id="cd06257">
    <property type="entry name" value="DnaJ"/>
    <property type="match status" value="1"/>
</dbReference>
<proteinExistence type="predicted"/>
<dbReference type="InterPro" id="IPR036869">
    <property type="entry name" value="J_dom_sf"/>
</dbReference>
<dbReference type="PANTHER" id="PTHR44145">
    <property type="entry name" value="DNAJ HOMOLOG SUBFAMILY A MEMBER 3, MITOCHONDRIAL"/>
    <property type="match status" value="1"/>
</dbReference>
<dbReference type="KEGG" id="sdl:Sdel_1895"/>
<reference evidence="4" key="1">
    <citation type="submission" date="2009-11" db="EMBL/GenBank/DDBJ databases">
        <title>The complete genome of Sulfurospirillum deleyianum DSM 6946.</title>
        <authorList>
            <consortium name="US DOE Joint Genome Institute (JGI-PGF)"/>
            <person name="Lucas S."/>
            <person name="Copeland A."/>
            <person name="Lapidus A."/>
            <person name="Glavina del Rio T."/>
            <person name="Dalin E."/>
            <person name="Tice H."/>
            <person name="Bruce D."/>
            <person name="Goodwin L."/>
            <person name="Pitluck S."/>
            <person name="Kyrpides N."/>
            <person name="Mavromatis K."/>
            <person name="Ivanova N."/>
            <person name="Ovchinnikova G."/>
            <person name="Munk A.C."/>
            <person name="Lu M."/>
            <person name="Brettin T."/>
            <person name="Detter J.C."/>
            <person name="Han C."/>
            <person name="Tapia R."/>
            <person name="Larimer F."/>
            <person name="Land M."/>
            <person name="Hauser L."/>
            <person name="Markowitz V."/>
            <person name="Cheng J.F."/>
            <person name="Hugenholtz P."/>
            <person name="Woyke T."/>
            <person name="Wu D."/>
            <person name="Aumann P."/>
            <person name="Schneider S."/>
            <person name="Lang E."/>
            <person name="Spring S."/>
            <person name="Klenk H.P."/>
            <person name="Eisen J.A."/>
        </authorList>
    </citation>
    <scope>NUCLEOTIDE SEQUENCE [LARGE SCALE GENOMIC DNA]</scope>
    <source>
        <strain evidence="4">ATCC 51133 / DSM 6946 / 5175</strain>
    </source>
</reference>
<dbReference type="InterPro" id="IPR051938">
    <property type="entry name" value="Apopto_cytoskel_mod"/>
</dbReference>
<dbReference type="AlphaFoldDB" id="D1B490"/>
<protein>
    <submittedName>
        <fullName evidence="3">Heat shock protein DnaJ domain protein</fullName>
    </submittedName>
</protein>
<evidence type="ECO:0000256" key="1">
    <source>
        <dbReference type="ARBA" id="ARBA00023186"/>
    </source>
</evidence>
<keyword evidence="3" id="KW-0346">Stress response</keyword>
<dbReference type="Pfam" id="PF00226">
    <property type="entry name" value="DnaJ"/>
    <property type="match status" value="1"/>
</dbReference>
<organism evidence="3 4">
    <name type="scientific">Sulfurospirillum deleyianum (strain ATCC 51133 / DSM 6946 / 5175)</name>
    <dbReference type="NCBI Taxonomy" id="525898"/>
    <lineage>
        <taxon>Bacteria</taxon>
        <taxon>Pseudomonadati</taxon>
        <taxon>Campylobacterota</taxon>
        <taxon>Epsilonproteobacteria</taxon>
        <taxon>Campylobacterales</taxon>
        <taxon>Sulfurospirillaceae</taxon>
        <taxon>Sulfurospirillum</taxon>
    </lineage>
</organism>
<dbReference type="eggNOG" id="COG0484">
    <property type="taxonomic scope" value="Bacteria"/>
</dbReference>
<evidence type="ECO:0000259" key="2">
    <source>
        <dbReference type="PROSITE" id="PS50076"/>
    </source>
</evidence>
<keyword evidence="4" id="KW-1185">Reference proteome</keyword>
<keyword evidence="1" id="KW-0143">Chaperone</keyword>
<dbReference type="PROSITE" id="PS50076">
    <property type="entry name" value="DNAJ_2"/>
    <property type="match status" value="1"/>
</dbReference>
<dbReference type="EMBL" id="CP001816">
    <property type="protein sequence ID" value="ACZ12910.1"/>
    <property type="molecule type" value="Genomic_DNA"/>
</dbReference>